<dbReference type="PRINTS" id="PR00455">
    <property type="entry name" value="HTHTETR"/>
</dbReference>
<sequence>MAISTRDQLLLTARTLFAERGFEGVSLSQIASALGFTKQALLHHFSTKEKLYGEVLGQISDEFAEQLRSARDATADPRARFRHSVHSLLGHTPAEVTRTRLLMRELLDNHRRAETAEKWYLKPFLEDLAAMLKAVPAWSDAPDASVRAHVYLILGALNYYAISGPTLKNIYGDQGFRALEQAFPESLWTLVDDLLERSHPPNGEL</sequence>
<evidence type="ECO:0000256" key="2">
    <source>
        <dbReference type="ARBA" id="ARBA00023125"/>
    </source>
</evidence>
<evidence type="ECO:0000256" key="1">
    <source>
        <dbReference type="ARBA" id="ARBA00023015"/>
    </source>
</evidence>
<dbReference type="Gene3D" id="1.10.357.10">
    <property type="entry name" value="Tetracycline Repressor, domain 2"/>
    <property type="match status" value="1"/>
</dbReference>
<comment type="caution">
    <text evidence="6">The sequence shown here is derived from an EMBL/GenBank/DDBJ whole genome shotgun (WGS) entry which is preliminary data.</text>
</comment>
<dbReference type="GO" id="GO:0003700">
    <property type="term" value="F:DNA-binding transcription factor activity"/>
    <property type="evidence" value="ECO:0007669"/>
    <property type="project" value="TreeGrafter"/>
</dbReference>
<dbReference type="SUPFAM" id="SSF48498">
    <property type="entry name" value="Tetracyclin repressor-like, C-terminal domain"/>
    <property type="match status" value="1"/>
</dbReference>
<evidence type="ECO:0000256" key="3">
    <source>
        <dbReference type="ARBA" id="ARBA00023163"/>
    </source>
</evidence>
<evidence type="ECO:0000313" key="7">
    <source>
        <dbReference type="Proteomes" id="UP000271227"/>
    </source>
</evidence>
<dbReference type="PANTHER" id="PTHR30055:SF234">
    <property type="entry name" value="HTH-TYPE TRANSCRIPTIONAL REGULATOR BETI"/>
    <property type="match status" value="1"/>
</dbReference>
<dbReference type="InterPro" id="IPR001647">
    <property type="entry name" value="HTH_TetR"/>
</dbReference>
<reference evidence="6 7" key="1">
    <citation type="submission" date="2018-10" db="EMBL/GenBank/DDBJ databases">
        <title>Genomic Encyclopedia of Archaeal and Bacterial Type Strains, Phase II (KMG-II): from individual species to whole genera.</title>
        <authorList>
            <person name="Goeker M."/>
        </authorList>
    </citation>
    <scope>NUCLEOTIDE SEQUENCE [LARGE SCALE GENOMIC DNA]</scope>
    <source>
        <strain evidence="6 7">DSM 25217</strain>
    </source>
</reference>
<evidence type="ECO:0000256" key="4">
    <source>
        <dbReference type="PROSITE-ProRule" id="PRU00335"/>
    </source>
</evidence>
<keyword evidence="2 4" id="KW-0238">DNA-binding</keyword>
<dbReference type="InterPro" id="IPR009057">
    <property type="entry name" value="Homeodomain-like_sf"/>
</dbReference>
<dbReference type="PROSITE" id="PS50977">
    <property type="entry name" value="HTH_TETR_2"/>
    <property type="match status" value="1"/>
</dbReference>
<dbReference type="Proteomes" id="UP000271227">
    <property type="component" value="Unassembled WGS sequence"/>
</dbReference>
<dbReference type="PANTHER" id="PTHR30055">
    <property type="entry name" value="HTH-TYPE TRANSCRIPTIONAL REGULATOR RUTR"/>
    <property type="match status" value="1"/>
</dbReference>
<keyword evidence="3" id="KW-0804">Transcription</keyword>
<dbReference type="GO" id="GO:0000976">
    <property type="term" value="F:transcription cis-regulatory region binding"/>
    <property type="evidence" value="ECO:0007669"/>
    <property type="project" value="TreeGrafter"/>
</dbReference>
<keyword evidence="1" id="KW-0805">Transcription regulation</keyword>
<dbReference type="RefSeq" id="WP_121938425.1">
    <property type="nucleotide sequence ID" value="NZ_REFR01000011.1"/>
</dbReference>
<evidence type="ECO:0000259" key="5">
    <source>
        <dbReference type="PROSITE" id="PS50977"/>
    </source>
</evidence>
<protein>
    <submittedName>
        <fullName evidence="6">TetR family transcriptional regulator</fullName>
    </submittedName>
</protein>
<feature type="domain" description="HTH tetR-type" evidence="5">
    <location>
        <begin position="3"/>
        <end position="63"/>
    </location>
</feature>
<gene>
    <name evidence="6" type="ORF">BXY39_1709</name>
</gene>
<keyword evidence="7" id="KW-1185">Reference proteome</keyword>
<name>A0A3M0CVJ5_9PROT</name>
<accession>A0A3M0CVJ5</accession>
<proteinExistence type="predicted"/>
<dbReference type="SUPFAM" id="SSF46689">
    <property type="entry name" value="Homeodomain-like"/>
    <property type="match status" value="1"/>
</dbReference>
<dbReference type="AlphaFoldDB" id="A0A3M0CVJ5"/>
<dbReference type="InterPro" id="IPR050109">
    <property type="entry name" value="HTH-type_TetR-like_transc_reg"/>
</dbReference>
<feature type="DNA-binding region" description="H-T-H motif" evidence="4">
    <location>
        <begin position="26"/>
        <end position="45"/>
    </location>
</feature>
<dbReference type="OrthoDB" id="2356263at2"/>
<evidence type="ECO:0000313" key="6">
    <source>
        <dbReference type="EMBL" id="RMB07623.1"/>
    </source>
</evidence>
<dbReference type="Pfam" id="PF00440">
    <property type="entry name" value="TetR_N"/>
    <property type="match status" value="1"/>
</dbReference>
<dbReference type="EMBL" id="REFR01000011">
    <property type="protein sequence ID" value="RMB07623.1"/>
    <property type="molecule type" value="Genomic_DNA"/>
</dbReference>
<dbReference type="InParanoid" id="A0A3M0CVJ5"/>
<organism evidence="6 7">
    <name type="scientific">Eilatimonas milleporae</name>
    <dbReference type="NCBI Taxonomy" id="911205"/>
    <lineage>
        <taxon>Bacteria</taxon>
        <taxon>Pseudomonadati</taxon>
        <taxon>Pseudomonadota</taxon>
        <taxon>Alphaproteobacteria</taxon>
        <taxon>Kordiimonadales</taxon>
        <taxon>Kordiimonadaceae</taxon>
        <taxon>Eilatimonas</taxon>
    </lineage>
</organism>
<dbReference type="InterPro" id="IPR036271">
    <property type="entry name" value="Tet_transcr_reg_TetR-rel_C_sf"/>
</dbReference>